<organism evidence="2">
    <name type="scientific">Tanacetum cinerariifolium</name>
    <name type="common">Dalmatian daisy</name>
    <name type="synonym">Chrysanthemum cinerariifolium</name>
    <dbReference type="NCBI Taxonomy" id="118510"/>
    <lineage>
        <taxon>Eukaryota</taxon>
        <taxon>Viridiplantae</taxon>
        <taxon>Streptophyta</taxon>
        <taxon>Embryophyta</taxon>
        <taxon>Tracheophyta</taxon>
        <taxon>Spermatophyta</taxon>
        <taxon>Magnoliopsida</taxon>
        <taxon>eudicotyledons</taxon>
        <taxon>Gunneridae</taxon>
        <taxon>Pentapetalae</taxon>
        <taxon>asterids</taxon>
        <taxon>campanulids</taxon>
        <taxon>Asterales</taxon>
        <taxon>Asteraceae</taxon>
        <taxon>Asteroideae</taxon>
        <taxon>Anthemideae</taxon>
        <taxon>Anthemidinae</taxon>
        <taxon>Tanacetum</taxon>
    </lineage>
</organism>
<gene>
    <name evidence="2" type="ORF">Tci_023532</name>
</gene>
<protein>
    <submittedName>
        <fullName evidence="2">Zinc finger, CCHC-type</fullName>
    </submittedName>
</protein>
<proteinExistence type="predicted"/>
<evidence type="ECO:0000256" key="1">
    <source>
        <dbReference type="SAM" id="MobiDB-lite"/>
    </source>
</evidence>
<evidence type="ECO:0000313" key="2">
    <source>
        <dbReference type="EMBL" id="GEU51554.1"/>
    </source>
</evidence>
<feature type="non-terminal residue" evidence="2">
    <location>
        <position position="1"/>
    </location>
</feature>
<dbReference type="EMBL" id="BKCJ010002884">
    <property type="protein sequence ID" value="GEU51554.1"/>
    <property type="molecule type" value="Genomic_DNA"/>
</dbReference>
<comment type="caution">
    <text evidence="2">The sequence shown here is derived from an EMBL/GenBank/DDBJ whole genome shotgun (WGS) entry which is preliminary data.</text>
</comment>
<feature type="region of interest" description="Disordered" evidence="1">
    <location>
        <begin position="224"/>
        <end position="244"/>
    </location>
</feature>
<name>A0A6L2KUJ3_TANCI</name>
<dbReference type="PANTHER" id="PTHR33223:SF11">
    <property type="entry name" value="ELEMENT PROTEIN, PUTATIVE-RELATED"/>
    <property type="match status" value="1"/>
</dbReference>
<dbReference type="AlphaFoldDB" id="A0A6L2KUJ3"/>
<reference evidence="2" key="1">
    <citation type="journal article" date="2019" name="Sci. Rep.">
        <title>Draft genome of Tanacetum cinerariifolium, the natural source of mosquito coil.</title>
        <authorList>
            <person name="Yamashiro T."/>
            <person name="Shiraishi A."/>
            <person name="Satake H."/>
            <person name="Nakayama K."/>
        </authorList>
    </citation>
    <scope>NUCLEOTIDE SEQUENCE</scope>
</reference>
<accession>A0A6L2KUJ3</accession>
<sequence length="337" mass="38436">DVNPICTLGDYSKPSYEGYMNTIELSIGNNMVPLRSDTIRLVQNGCSFYGLWSEDPNQHLKDFLKLVDLLDLDGENKERTHMCLFQFSLRDQASNWLERLSAGSISTWEDLTTRVIECKVGTLMEKAISLMGMSESVFGMSSNMLCQLPPEPSRQEAFEDLVMNFIHDQEERVNTPQVLQSFKENTPPVTYTDEVEEIIGFLIEVEPLDETQLEDLGLNTFNHDIPLSSRDEPKPQPQPLRNCPSLDVSLRDERGLEPPIKPLSPDSFRMKVVDLLTIYTPPSPHLVSFHPKDTYCYYHPCIDNPQKHYGFKPGLLGHSISLSDHFSYIEMIEMIGN</sequence>
<dbReference type="PANTHER" id="PTHR33223">
    <property type="entry name" value="CCHC-TYPE DOMAIN-CONTAINING PROTEIN"/>
    <property type="match status" value="1"/>
</dbReference>